<dbReference type="InterPro" id="IPR007624">
    <property type="entry name" value="RNA_pol_sigma70_r3"/>
</dbReference>
<evidence type="ECO:0000256" key="2">
    <source>
        <dbReference type="ARBA" id="ARBA00023015"/>
    </source>
</evidence>
<keyword evidence="5 6" id="KW-0804">Transcription</keyword>
<dbReference type="Pfam" id="PF04542">
    <property type="entry name" value="Sigma70_r2"/>
    <property type="match status" value="1"/>
</dbReference>
<dbReference type="InterPro" id="IPR000943">
    <property type="entry name" value="RNA_pol_sigma70"/>
</dbReference>
<dbReference type="GO" id="GO:0006352">
    <property type="term" value="P:DNA-templated transcription initiation"/>
    <property type="evidence" value="ECO:0007669"/>
    <property type="project" value="InterPro"/>
</dbReference>
<dbReference type="GO" id="GO:0003677">
    <property type="term" value="F:DNA binding"/>
    <property type="evidence" value="ECO:0007669"/>
    <property type="project" value="UniProtKB-KW"/>
</dbReference>
<dbReference type="EMBL" id="MGAE01000021">
    <property type="protein sequence ID" value="OGK39309.1"/>
    <property type="molecule type" value="Genomic_DNA"/>
</dbReference>
<dbReference type="Pfam" id="PF04545">
    <property type="entry name" value="Sigma70_r4"/>
    <property type="match status" value="1"/>
</dbReference>
<keyword evidence="4 6" id="KW-0238">DNA-binding</keyword>
<dbReference type="Gene3D" id="1.10.10.10">
    <property type="entry name" value="Winged helix-like DNA-binding domain superfamily/Winged helix DNA-binding domain"/>
    <property type="match status" value="2"/>
</dbReference>
<dbReference type="PANTHER" id="PTHR30603:SF60">
    <property type="entry name" value="RNA POLYMERASE SIGMA FACTOR RPOD"/>
    <property type="match status" value="1"/>
</dbReference>
<dbReference type="InterPro" id="IPR007630">
    <property type="entry name" value="RNA_pol_sigma70_r4"/>
</dbReference>
<evidence type="ECO:0000256" key="5">
    <source>
        <dbReference type="ARBA" id="ARBA00023163"/>
    </source>
</evidence>
<dbReference type="Pfam" id="PF04539">
    <property type="entry name" value="Sigma70_r3"/>
    <property type="match status" value="1"/>
</dbReference>
<dbReference type="SUPFAM" id="SSF88946">
    <property type="entry name" value="Sigma2 domain of RNA polymerase sigma factors"/>
    <property type="match status" value="1"/>
</dbReference>
<dbReference type="InterPro" id="IPR009042">
    <property type="entry name" value="RNA_pol_sigma70_r1_2"/>
</dbReference>
<gene>
    <name evidence="9" type="ORF">A3F34_01845</name>
</gene>
<keyword evidence="3 6" id="KW-0731">Sigma factor</keyword>
<dbReference type="InterPro" id="IPR013325">
    <property type="entry name" value="RNA_pol_sigma_r2"/>
</dbReference>
<sequence length="347" mass="39419">MSVEEGRSHDSVLMDWDIPDEDEILADPQETSLEKPSVYERSLAFLDDPDDTISAYFIDGGNHDLLSREEEVALDKRIEAGEEARARLIGPSRLDSEERVLLLSQADDGKQAWDRLVECNGRLVISMAKRYIGQGVHFLDLIQEGNLGLMKAADKFDWRRGNKFSTYSTWWIRQAVTRALADQGRTIRVPVHMNDKIRKIYAVANVLEADLGRRPTVDEIARELDLSEERVVLAIKASTHLIDLDKPVGEEKESTVGDFYEDETVDVPEQALAGILSEDVEDLLLSLSAREARVLELRFGLRNGRTYSLKEIGVKFGVTRERIRQIEKEAIAKLRRPGKAFLKDWLE</sequence>
<dbReference type="AlphaFoldDB" id="A0A1F7I7F8"/>
<comment type="caution">
    <text evidence="9">The sequence shown here is derived from an EMBL/GenBank/DDBJ whole genome shotgun (WGS) entry which is preliminary data.</text>
</comment>
<feature type="domain" description="RNA polymerase sigma-70" evidence="8">
    <location>
        <begin position="308"/>
        <end position="334"/>
    </location>
</feature>
<accession>A0A1F7I7F8</accession>
<dbReference type="InterPro" id="IPR036388">
    <property type="entry name" value="WH-like_DNA-bd_sf"/>
</dbReference>
<evidence type="ECO:0000256" key="3">
    <source>
        <dbReference type="ARBA" id="ARBA00023082"/>
    </source>
</evidence>
<evidence type="ECO:0000313" key="10">
    <source>
        <dbReference type="Proteomes" id="UP000179024"/>
    </source>
</evidence>
<reference evidence="9 10" key="1">
    <citation type="journal article" date="2016" name="Nat. Commun.">
        <title>Thousands of microbial genomes shed light on interconnected biogeochemical processes in an aquifer system.</title>
        <authorList>
            <person name="Anantharaman K."/>
            <person name="Brown C.T."/>
            <person name="Hug L.A."/>
            <person name="Sharon I."/>
            <person name="Castelle C.J."/>
            <person name="Probst A.J."/>
            <person name="Thomas B.C."/>
            <person name="Singh A."/>
            <person name="Wilkins M.J."/>
            <person name="Karaoz U."/>
            <person name="Brodie E.L."/>
            <person name="Williams K.H."/>
            <person name="Hubbard S.S."/>
            <person name="Banfield J.F."/>
        </authorList>
    </citation>
    <scope>NUCLEOTIDE SEQUENCE [LARGE SCALE GENOMIC DNA]</scope>
</reference>
<organism evidence="9 10">
    <name type="scientific">Candidatus Roizmanbacteria bacterium RIFCSPHIGHO2_12_FULL_44_10</name>
    <dbReference type="NCBI Taxonomy" id="1802054"/>
    <lineage>
        <taxon>Bacteria</taxon>
        <taxon>Candidatus Roizmaniibacteriota</taxon>
    </lineage>
</organism>
<comment type="similarity">
    <text evidence="1 6">Belongs to the sigma-70 factor family.</text>
</comment>
<dbReference type="CDD" id="cd06171">
    <property type="entry name" value="Sigma70_r4"/>
    <property type="match status" value="1"/>
</dbReference>
<dbReference type="Gene3D" id="1.10.601.10">
    <property type="entry name" value="RNA Polymerase Primary Sigma Factor"/>
    <property type="match status" value="1"/>
</dbReference>
<dbReference type="InterPro" id="IPR013324">
    <property type="entry name" value="RNA_pol_sigma_r3/r4-like"/>
</dbReference>
<name>A0A1F7I7F8_9BACT</name>
<evidence type="ECO:0000259" key="8">
    <source>
        <dbReference type="PROSITE" id="PS00716"/>
    </source>
</evidence>
<dbReference type="PANTHER" id="PTHR30603">
    <property type="entry name" value="RNA POLYMERASE SIGMA FACTOR RPO"/>
    <property type="match status" value="1"/>
</dbReference>
<evidence type="ECO:0000256" key="4">
    <source>
        <dbReference type="ARBA" id="ARBA00023125"/>
    </source>
</evidence>
<dbReference type="PRINTS" id="PR00046">
    <property type="entry name" value="SIGMA70FCT"/>
</dbReference>
<dbReference type="SUPFAM" id="SSF88659">
    <property type="entry name" value="Sigma3 and sigma4 domains of RNA polymerase sigma factors"/>
    <property type="match status" value="2"/>
</dbReference>
<dbReference type="PROSITE" id="PS00715">
    <property type="entry name" value="SIGMA70_1"/>
    <property type="match status" value="1"/>
</dbReference>
<dbReference type="Proteomes" id="UP000179024">
    <property type="component" value="Unassembled WGS sequence"/>
</dbReference>
<dbReference type="InterPro" id="IPR050239">
    <property type="entry name" value="Sigma-70_RNA_pol_init_factors"/>
</dbReference>
<evidence type="ECO:0000313" key="9">
    <source>
        <dbReference type="EMBL" id="OGK39309.1"/>
    </source>
</evidence>
<evidence type="ECO:0000256" key="6">
    <source>
        <dbReference type="RuleBase" id="RU362124"/>
    </source>
</evidence>
<feature type="domain" description="RNA polymerase sigma-70" evidence="7">
    <location>
        <begin position="140"/>
        <end position="153"/>
    </location>
</feature>
<dbReference type="NCBIfam" id="TIGR02937">
    <property type="entry name" value="sigma70-ECF"/>
    <property type="match status" value="1"/>
</dbReference>
<evidence type="ECO:0000256" key="1">
    <source>
        <dbReference type="ARBA" id="ARBA00007788"/>
    </source>
</evidence>
<dbReference type="InterPro" id="IPR014284">
    <property type="entry name" value="RNA_pol_sigma-70_dom"/>
</dbReference>
<keyword evidence="2 6" id="KW-0805">Transcription regulation</keyword>
<proteinExistence type="inferred from homology"/>
<comment type="function">
    <text evidence="6">Sigma factors are initiation factors that promote the attachment of RNA polymerase to specific initiation sites and are then released.</text>
</comment>
<dbReference type="PROSITE" id="PS00716">
    <property type="entry name" value="SIGMA70_2"/>
    <property type="match status" value="1"/>
</dbReference>
<protein>
    <recommendedName>
        <fullName evidence="6">RNA polymerase sigma factor</fullName>
    </recommendedName>
</protein>
<evidence type="ECO:0000259" key="7">
    <source>
        <dbReference type="PROSITE" id="PS00715"/>
    </source>
</evidence>
<dbReference type="GO" id="GO:0016987">
    <property type="term" value="F:sigma factor activity"/>
    <property type="evidence" value="ECO:0007669"/>
    <property type="project" value="UniProtKB-KW"/>
</dbReference>
<dbReference type="InterPro" id="IPR007627">
    <property type="entry name" value="RNA_pol_sigma70_r2"/>
</dbReference>
<dbReference type="Pfam" id="PF00140">
    <property type="entry name" value="Sigma70_r1_2"/>
    <property type="match status" value="1"/>
</dbReference>